<evidence type="ECO:0000256" key="1">
    <source>
        <dbReference type="SAM" id="Coils"/>
    </source>
</evidence>
<sequence length="93" mass="11013">MIISEDLFLQQVSQELERIEEKLNKDEKKKNWLTLQRQKLALNLICHQLKQIDPGVGESPETPDAGRLRRNLYYFKAQMLLQQIEEQRSSRSS</sequence>
<accession>A0ABW2RFP0</accession>
<keyword evidence="3" id="KW-1185">Reference proteome</keyword>
<evidence type="ECO:0000313" key="2">
    <source>
        <dbReference type="EMBL" id="MFC7439820.1"/>
    </source>
</evidence>
<keyword evidence="1" id="KW-0175">Coiled coil</keyword>
<dbReference type="Proteomes" id="UP001596500">
    <property type="component" value="Unassembled WGS sequence"/>
</dbReference>
<comment type="caution">
    <text evidence="2">The sequence shown here is derived from an EMBL/GenBank/DDBJ whole genome shotgun (WGS) entry which is preliminary data.</text>
</comment>
<feature type="coiled-coil region" evidence="1">
    <location>
        <begin position="9"/>
        <end position="36"/>
    </location>
</feature>
<reference evidence="3" key="1">
    <citation type="journal article" date="2019" name="Int. J. Syst. Evol. Microbiol.">
        <title>The Global Catalogue of Microorganisms (GCM) 10K type strain sequencing project: providing services to taxonomists for standard genome sequencing and annotation.</title>
        <authorList>
            <consortium name="The Broad Institute Genomics Platform"/>
            <consortium name="The Broad Institute Genome Sequencing Center for Infectious Disease"/>
            <person name="Wu L."/>
            <person name="Ma J."/>
        </authorList>
    </citation>
    <scope>NUCLEOTIDE SEQUENCE [LARGE SCALE GENOMIC DNA]</scope>
    <source>
        <strain evidence="3">CGMCC 1.12942</strain>
    </source>
</reference>
<evidence type="ECO:0000313" key="3">
    <source>
        <dbReference type="Proteomes" id="UP001596500"/>
    </source>
</evidence>
<organism evidence="2 3">
    <name type="scientific">Laceyella putida</name>
    <dbReference type="NCBI Taxonomy" id="110101"/>
    <lineage>
        <taxon>Bacteria</taxon>
        <taxon>Bacillati</taxon>
        <taxon>Bacillota</taxon>
        <taxon>Bacilli</taxon>
        <taxon>Bacillales</taxon>
        <taxon>Thermoactinomycetaceae</taxon>
        <taxon>Laceyella</taxon>
    </lineage>
</organism>
<dbReference type="EMBL" id="JBHTBW010000005">
    <property type="protein sequence ID" value="MFC7439820.1"/>
    <property type="molecule type" value="Genomic_DNA"/>
</dbReference>
<protein>
    <submittedName>
        <fullName evidence="2">Uncharacterized protein</fullName>
    </submittedName>
</protein>
<dbReference type="RefSeq" id="WP_379863009.1">
    <property type="nucleotide sequence ID" value="NZ_JBHTBW010000005.1"/>
</dbReference>
<proteinExistence type="predicted"/>
<name>A0ABW2RFP0_9BACL</name>
<gene>
    <name evidence="2" type="ORF">ACFQNG_01395</name>
</gene>